<keyword evidence="2" id="KW-1185">Reference proteome</keyword>
<dbReference type="EMBL" id="CM055099">
    <property type="protein sequence ID" value="KAJ7547636.1"/>
    <property type="molecule type" value="Genomic_DNA"/>
</dbReference>
<protein>
    <submittedName>
        <fullName evidence="1">Uncharacterized protein</fullName>
    </submittedName>
</protein>
<accession>A0ACC2D082</accession>
<gene>
    <name evidence="1" type="ORF">O6H91_08G096300</name>
</gene>
<organism evidence="1 2">
    <name type="scientific">Diphasiastrum complanatum</name>
    <name type="common">Issler's clubmoss</name>
    <name type="synonym">Lycopodium complanatum</name>
    <dbReference type="NCBI Taxonomy" id="34168"/>
    <lineage>
        <taxon>Eukaryota</taxon>
        <taxon>Viridiplantae</taxon>
        <taxon>Streptophyta</taxon>
        <taxon>Embryophyta</taxon>
        <taxon>Tracheophyta</taxon>
        <taxon>Lycopodiopsida</taxon>
        <taxon>Lycopodiales</taxon>
        <taxon>Lycopodiaceae</taxon>
        <taxon>Lycopodioideae</taxon>
        <taxon>Diphasiastrum</taxon>
    </lineage>
</organism>
<reference evidence="2" key="1">
    <citation type="journal article" date="2024" name="Proc. Natl. Acad. Sci. U.S.A.">
        <title>Extraordinary preservation of gene collinearity over three hundred million years revealed in homosporous lycophytes.</title>
        <authorList>
            <person name="Li C."/>
            <person name="Wickell D."/>
            <person name="Kuo L.Y."/>
            <person name="Chen X."/>
            <person name="Nie B."/>
            <person name="Liao X."/>
            <person name="Peng D."/>
            <person name="Ji J."/>
            <person name="Jenkins J."/>
            <person name="Williams M."/>
            <person name="Shu S."/>
            <person name="Plott C."/>
            <person name="Barry K."/>
            <person name="Rajasekar S."/>
            <person name="Grimwood J."/>
            <person name="Han X."/>
            <person name="Sun S."/>
            <person name="Hou Z."/>
            <person name="He W."/>
            <person name="Dai G."/>
            <person name="Sun C."/>
            <person name="Schmutz J."/>
            <person name="Leebens-Mack J.H."/>
            <person name="Li F.W."/>
            <person name="Wang L."/>
        </authorList>
    </citation>
    <scope>NUCLEOTIDE SEQUENCE [LARGE SCALE GENOMIC DNA]</scope>
    <source>
        <strain evidence="2">cv. PW_Plant_1</strain>
    </source>
</reference>
<evidence type="ECO:0000313" key="1">
    <source>
        <dbReference type="EMBL" id="KAJ7547636.1"/>
    </source>
</evidence>
<dbReference type="Proteomes" id="UP001162992">
    <property type="component" value="Chromosome 8"/>
</dbReference>
<comment type="caution">
    <text evidence="1">The sequence shown here is derived from an EMBL/GenBank/DDBJ whole genome shotgun (WGS) entry which is preliminary data.</text>
</comment>
<name>A0ACC2D082_DIPCM</name>
<proteinExistence type="predicted"/>
<sequence length="209" mass="24117">MSPFELNYGFRLASPVTIGMPHKTPSAMEFLTHMQQMLDLAKENVKAAMDRAKTYADLDRTPREFEEGDMVFLRIPKDSKTLKTGKCYKLSPRYCGPWKIVKKINSVAYELDLPVGCKVHPVFHVSRLKKVLHDGDNLLADGLVLFQEHGEVMHKPARVLDRRHRRLRNRLLREYLVAWHGRPLSDATWETAHGLHAQYPDFAIEDDVI</sequence>
<evidence type="ECO:0000313" key="2">
    <source>
        <dbReference type="Proteomes" id="UP001162992"/>
    </source>
</evidence>